<protein>
    <submittedName>
        <fullName evidence="1">Uncharacterized protein</fullName>
    </submittedName>
</protein>
<comment type="caution">
    <text evidence="1">The sequence shown here is derived from an EMBL/GenBank/DDBJ whole genome shotgun (WGS) entry which is preliminary data.</text>
</comment>
<organism evidence="1 2">
    <name type="scientific">Romeriopsis navalis LEGE 11480</name>
    <dbReference type="NCBI Taxonomy" id="2777977"/>
    <lineage>
        <taxon>Bacteria</taxon>
        <taxon>Bacillati</taxon>
        <taxon>Cyanobacteriota</taxon>
        <taxon>Cyanophyceae</taxon>
        <taxon>Leptolyngbyales</taxon>
        <taxon>Leptolyngbyaceae</taxon>
        <taxon>Romeriopsis</taxon>
        <taxon>Romeriopsis navalis</taxon>
    </lineage>
</organism>
<accession>A0A928VQC7</accession>
<gene>
    <name evidence="1" type="ORF">IQ266_18925</name>
</gene>
<keyword evidence="2" id="KW-1185">Reference proteome</keyword>
<name>A0A928VQC7_9CYAN</name>
<sequence>MSYLFRQQVLPGLFRDFAFTEDEFFRSFSNGNPDDVNQWIRDKSRNPNHGTCERYGNTIRFSMGETSYQGTFESFDTVLRLKTVKDGRVAYSDYHRDQSQDALARLEVEAEIKIRRQSHRYPDRA</sequence>
<dbReference type="AlphaFoldDB" id="A0A928VQC7"/>
<dbReference type="Proteomes" id="UP000625316">
    <property type="component" value="Unassembled WGS sequence"/>
</dbReference>
<reference evidence="1" key="1">
    <citation type="submission" date="2020-10" db="EMBL/GenBank/DDBJ databases">
        <authorList>
            <person name="Castelo-Branco R."/>
            <person name="Eusebio N."/>
            <person name="Adriana R."/>
            <person name="Vieira A."/>
            <person name="Brugerolle De Fraissinette N."/>
            <person name="Rezende De Castro R."/>
            <person name="Schneider M.P."/>
            <person name="Vasconcelos V."/>
            <person name="Leao P.N."/>
        </authorList>
    </citation>
    <scope>NUCLEOTIDE SEQUENCE</scope>
    <source>
        <strain evidence="1">LEGE 11480</strain>
    </source>
</reference>
<dbReference type="RefSeq" id="WP_264326640.1">
    <property type="nucleotide sequence ID" value="NZ_JADEXQ010000076.1"/>
</dbReference>
<proteinExistence type="predicted"/>
<evidence type="ECO:0000313" key="2">
    <source>
        <dbReference type="Proteomes" id="UP000625316"/>
    </source>
</evidence>
<evidence type="ECO:0000313" key="1">
    <source>
        <dbReference type="EMBL" id="MBE9031812.1"/>
    </source>
</evidence>
<dbReference type="EMBL" id="JADEXQ010000076">
    <property type="protein sequence ID" value="MBE9031812.1"/>
    <property type="molecule type" value="Genomic_DNA"/>
</dbReference>